<reference evidence="2" key="4">
    <citation type="submission" date="2006-01" db="EMBL/GenBank/DDBJ databases">
        <title>Oryza sativa chromosome 3 BAC OSJNBa0057G07 genomic sequence.</title>
        <authorList>
            <person name="Buell C.R."/>
            <person name="Yuan Q."/>
            <person name="Ouyang S."/>
            <person name="Liu J."/>
            <person name="Gansberger K."/>
            <person name="Jones K.M."/>
            <person name="Overton II L.L."/>
            <person name="Tsitrin T."/>
            <person name="Kim M.M."/>
            <person name="Bera J.J."/>
            <person name="Jin S.S."/>
            <person name="Fadrosh D.W."/>
            <person name="Tallon L.J."/>
            <person name="Koo H."/>
            <person name="Zismann V."/>
            <person name="Hsiao J."/>
            <person name="Blunt S."/>
            <person name="Vanaken S.S."/>
            <person name="Riedmuller S.B."/>
            <person name="Utterback T.T."/>
            <person name="Feldblyum T.V."/>
            <person name="Yang Q.Q."/>
            <person name="Haas B.J."/>
            <person name="Suh B.B."/>
            <person name="Peterson J.J."/>
            <person name="Quackenbush J."/>
            <person name="White O."/>
            <person name="Salzberg S.L."/>
            <person name="Fraser C.M."/>
        </authorList>
    </citation>
    <scope>NUCLEOTIDE SEQUENCE</scope>
</reference>
<reference evidence="4" key="5">
    <citation type="journal article" date="2008" name="Nucleic Acids Res.">
        <title>The rice annotation project database (RAP-DB): 2008 update.</title>
        <authorList>
            <consortium name="The rice annotation project (RAP)"/>
        </authorList>
    </citation>
    <scope>GENOME REANNOTATION</scope>
    <source>
        <strain evidence="4">cv. Nipponbare</strain>
    </source>
</reference>
<gene>
    <name evidence="2" type="primary">OSJNBa0057G07.8</name>
    <name evidence="3" type="synonym">OJ1365_D05.27</name>
</gene>
<feature type="region of interest" description="Disordered" evidence="1">
    <location>
        <begin position="58"/>
        <end position="98"/>
    </location>
</feature>
<feature type="compositionally biased region" description="Low complexity" evidence="1">
    <location>
        <begin position="1"/>
        <end position="12"/>
    </location>
</feature>
<proteinExistence type="predicted"/>
<evidence type="ECO:0000256" key="1">
    <source>
        <dbReference type="SAM" id="MobiDB-lite"/>
    </source>
</evidence>
<reference evidence="3" key="3">
    <citation type="submission" date="2006-01" db="EMBL/GenBank/DDBJ databases">
        <title>Oryza sativa chromosome 3 BAC OJ1365_D05 genomic sequence.</title>
        <authorList>
            <person name="Buell C.R."/>
            <person name="Yuan Q."/>
            <person name="Ouyang S."/>
            <person name="Liu J."/>
            <person name="Gansberger K."/>
            <person name="Jones K.M."/>
            <person name="Overton II L.L."/>
            <person name="Tsitrin T."/>
            <person name="Kim M.M."/>
            <person name="Bera J.J."/>
            <person name="Jin S.S."/>
            <person name="Fadrosh D.W."/>
            <person name="Tallon L.J."/>
            <person name="Koo H."/>
            <person name="Zismann V."/>
            <person name="Hsiao J."/>
            <person name="Blunt S."/>
            <person name="Vanaken S.S."/>
            <person name="Riedmuller S.B."/>
            <person name="Utterback T.T."/>
            <person name="Feldblyum T.V."/>
            <person name="Yang Q.Q."/>
            <person name="Haas B.J."/>
            <person name="Suh B.B."/>
            <person name="Peterson J.J."/>
            <person name="Quackenbush J."/>
            <person name="White O."/>
            <person name="Salzberg S.L."/>
            <person name="Fraser C.M."/>
        </authorList>
    </citation>
    <scope>NUCLEOTIDE SEQUENCE</scope>
</reference>
<sequence>MAVRPAAATGAAGDLGGQTGDSSPVRPAASTRSDRQINLEVSHRLGWSHILPPIEILSPNNAPPKIELNPRTKTKVPMIGNGREDARSMVQSDQANHH</sequence>
<accession>Q10D57</accession>
<feature type="region of interest" description="Disordered" evidence="1">
    <location>
        <begin position="1"/>
        <end position="36"/>
    </location>
</feature>
<dbReference type="EMBL" id="AC096855">
    <property type="protein sequence ID" value="AAR87310.1"/>
    <property type="molecule type" value="Genomic_DNA"/>
</dbReference>
<reference evidence="2" key="1">
    <citation type="submission" date="2003-05" db="EMBL/GenBank/DDBJ databases">
        <authorList>
            <person name="Buell R."/>
        </authorList>
    </citation>
    <scope>NUCLEOTIDE SEQUENCE</scope>
</reference>
<evidence type="ECO:0000313" key="4">
    <source>
        <dbReference type="Proteomes" id="UP000000763"/>
    </source>
</evidence>
<dbReference type="AlphaFoldDB" id="Q10D57"/>
<name>Q10D57_ORYSJ</name>
<evidence type="ECO:0000313" key="3">
    <source>
        <dbReference type="EMBL" id="AAR87310.1"/>
    </source>
</evidence>
<dbReference type="EMBL" id="AC117988">
    <property type="protein sequence ID" value="AAP44706.1"/>
    <property type="molecule type" value="Genomic_DNA"/>
</dbReference>
<evidence type="ECO:0000313" key="2">
    <source>
        <dbReference type="EMBL" id="AAP44706.1"/>
    </source>
</evidence>
<feature type="compositionally biased region" description="Polar residues" evidence="1">
    <location>
        <begin position="89"/>
        <end position="98"/>
    </location>
</feature>
<protein>
    <submittedName>
        <fullName evidence="2">Uncharacterized protein</fullName>
    </submittedName>
</protein>
<organism evidence="2 4">
    <name type="scientific">Oryza sativa subsp. japonica</name>
    <name type="common">Rice</name>
    <dbReference type="NCBI Taxonomy" id="39947"/>
    <lineage>
        <taxon>Eukaryota</taxon>
        <taxon>Viridiplantae</taxon>
        <taxon>Streptophyta</taxon>
        <taxon>Embryophyta</taxon>
        <taxon>Tracheophyta</taxon>
        <taxon>Spermatophyta</taxon>
        <taxon>Magnoliopsida</taxon>
        <taxon>Liliopsida</taxon>
        <taxon>Poales</taxon>
        <taxon>Poaceae</taxon>
        <taxon>BOP clade</taxon>
        <taxon>Oryzoideae</taxon>
        <taxon>Oryzeae</taxon>
        <taxon>Oryzinae</taxon>
        <taxon>Oryza</taxon>
        <taxon>Oryza sativa</taxon>
    </lineage>
</organism>
<dbReference type="Proteomes" id="UP000000763">
    <property type="component" value="Chromosome 3"/>
</dbReference>
<reference evidence="4" key="2">
    <citation type="journal article" date="2005" name="Nature">
        <title>The map-based sequence of the rice genome.</title>
        <authorList>
            <consortium name="International rice genome sequencing project (IRGSP)"/>
            <person name="Matsumoto T."/>
            <person name="Wu J."/>
            <person name="Kanamori H."/>
            <person name="Katayose Y."/>
            <person name="Fujisawa M."/>
            <person name="Namiki N."/>
            <person name="Mizuno H."/>
            <person name="Yamamoto K."/>
            <person name="Antonio B.A."/>
            <person name="Baba T."/>
            <person name="Sakata K."/>
            <person name="Nagamura Y."/>
            <person name="Aoki H."/>
            <person name="Arikawa K."/>
            <person name="Arita K."/>
            <person name="Bito T."/>
            <person name="Chiden Y."/>
            <person name="Fujitsuka N."/>
            <person name="Fukunaka R."/>
            <person name="Hamada M."/>
            <person name="Harada C."/>
            <person name="Hayashi A."/>
            <person name="Hijishita S."/>
            <person name="Honda M."/>
            <person name="Hosokawa S."/>
            <person name="Ichikawa Y."/>
            <person name="Idonuma A."/>
            <person name="Iijima M."/>
            <person name="Ikeda M."/>
            <person name="Ikeno M."/>
            <person name="Ito K."/>
            <person name="Ito S."/>
            <person name="Ito T."/>
            <person name="Ito Y."/>
            <person name="Ito Y."/>
            <person name="Iwabuchi A."/>
            <person name="Kamiya K."/>
            <person name="Karasawa W."/>
            <person name="Kurita K."/>
            <person name="Katagiri S."/>
            <person name="Kikuta A."/>
            <person name="Kobayashi H."/>
            <person name="Kobayashi N."/>
            <person name="Machita K."/>
            <person name="Maehara T."/>
            <person name="Masukawa M."/>
            <person name="Mizubayashi T."/>
            <person name="Mukai Y."/>
            <person name="Nagasaki H."/>
            <person name="Nagata Y."/>
            <person name="Naito S."/>
            <person name="Nakashima M."/>
            <person name="Nakama Y."/>
            <person name="Nakamichi Y."/>
            <person name="Nakamura M."/>
            <person name="Meguro A."/>
            <person name="Negishi M."/>
            <person name="Ohta I."/>
            <person name="Ohta T."/>
            <person name="Okamoto M."/>
            <person name="Ono N."/>
            <person name="Saji S."/>
            <person name="Sakaguchi M."/>
            <person name="Sakai K."/>
            <person name="Shibata M."/>
            <person name="Shimokawa T."/>
            <person name="Song J."/>
            <person name="Takazaki Y."/>
            <person name="Terasawa K."/>
            <person name="Tsugane M."/>
            <person name="Tsuji K."/>
            <person name="Ueda S."/>
            <person name="Waki K."/>
            <person name="Yamagata H."/>
            <person name="Yamamoto M."/>
            <person name="Yamamoto S."/>
            <person name="Yamane H."/>
            <person name="Yoshiki S."/>
            <person name="Yoshihara R."/>
            <person name="Yukawa K."/>
            <person name="Zhong H."/>
            <person name="Yano M."/>
            <person name="Yuan Q."/>
            <person name="Ouyang S."/>
            <person name="Liu J."/>
            <person name="Jones K.M."/>
            <person name="Gansberger K."/>
            <person name="Moffat K."/>
            <person name="Hill J."/>
            <person name="Bera J."/>
            <person name="Fadrosh D."/>
            <person name="Jin S."/>
            <person name="Johri S."/>
            <person name="Kim M."/>
            <person name="Overton L."/>
            <person name="Reardon M."/>
            <person name="Tsitrin T."/>
            <person name="Vuong H."/>
            <person name="Weaver B."/>
            <person name="Ciecko A."/>
            <person name="Tallon L."/>
            <person name="Jackson J."/>
            <person name="Pai G."/>
            <person name="Aken S.V."/>
            <person name="Utterback T."/>
            <person name="Reidmuller S."/>
            <person name="Feldblyum T."/>
            <person name="Hsiao J."/>
            <person name="Zismann V."/>
            <person name="Iobst S."/>
            <person name="de Vazeille A.R."/>
            <person name="Buell C.R."/>
            <person name="Ying K."/>
            <person name="Li Y."/>
            <person name="Lu T."/>
            <person name="Huang Y."/>
            <person name="Zhao Q."/>
            <person name="Feng Q."/>
            <person name="Zhang L."/>
            <person name="Zhu J."/>
            <person name="Weng Q."/>
            <person name="Mu J."/>
            <person name="Lu Y."/>
            <person name="Fan D."/>
            <person name="Liu Y."/>
            <person name="Guan J."/>
            <person name="Zhang Y."/>
            <person name="Yu S."/>
            <person name="Liu X."/>
            <person name="Zhang Y."/>
            <person name="Hong G."/>
            <person name="Han B."/>
            <person name="Choisne N."/>
            <person name="Demange N."/>
            <person name="Orjeda G."/>
            <person name="Samain S."/>
            <person name="Cattolico L."/>
            <person name="Pelletier E."/>
            <person name="Couloux A."/>
            <person name="Segurens B."/>
            <person name="Wincker P."/>
            <person name="D'Hont A."/>
            <person name="Scarpelli C."/>
            <person name="Weissenbach J."/>
            <person name="Salanoubat M."/>
            <person name="Quetier F."/>
            <person name="Yu Y."/>
            <person name="Kim H.R."/>
            <person name="Rambo T."/>
            <person name="Currie J."/>
            <person name="Collura K."/>
            <person name="Luo M."/>
            <person name="Yang T."/>
            <person name="Ammiraju J.S.S."/>
            <person name="Engler F."/>
            <person name="Soderlund C."/>
            <person name="Wing R.A."/>
            <person name="Palmer L.E."/>
            <person name="de la Bastide M."/>
            <person name="Spiegel L."/>
            <person name="Nascimento L."/>
            <person name="Zutavern T."/>
            <person name="O'Shaughnessy A."/>
            <person name="Dike S."/>
            <person name="Dedhia N."/>
            <person name="Preston R."/>
            <person name="Balija V."/>
            <person name="McCombie W.R."/>
            <person name="Chow T."/>
            <person name="Chen H."/>
            <person name="Chung M."/>
            <person name="Chen C."/>
            <person name="Shaw J."/>
            <person name="Wu H."/>
            <person name="Hsiao K."/>
            <person name="Chao Y."/>
            <person name="Chu M."/>
            <person name="Cheng C."/>
            <person name="Hour A."/>
            <person name="Lee P."/>
            <person name="Lin S."/>
            <person name="Lin Y."/>
            <person name="Liou J."/>
            <person name="Liu S."/>
            <person name="Hsing Y."/>
            <person name="Raghuvanshi S."/>
            <person name="Mohanty A."/>
            <person name="Bharti A.K."/>
            <person name="Gaur A."/>
            <person name="Gupta V."/>
            <person name="Kumar D."/>
            <person name="Ravi V."/>
            <person name="Vij S."/>
            <person name="Kapur A."/>
            <person name="Khurana P."/>
            <person name="Khurana P."/>
            <person name="Khurana J.P."/>
            <person name="Tyagi A.K."/>
            <person name="Gaikwad K."/>
            <person name="Singh A."/>
            <person name="Dalal V."/>
            <person name="Srivastava S."/>
            <person name="Dixit A."/>
            <person name="Pal A.K."/>
            <person name="Ghazi I.A."/>
            <person name="Yadav M."/>
            <person name="Pandit A."/>
            <person name="Bhargava A."/>
            <person name="Sureshbabu K."/>
            <person name="Batra K."/>
            <person name="Sharma T.R."/>
            <person name="Mohapatra T."/>
            <person name="Singh N.K."/>
            <person name="Messing J."/>
            <person name="Nelson A.B."/>
            <person name="Fuks G."/>
            <person name="Kavchok S."/>
            <person name="Keizer G."/>
            <person name="Linton E."/>
            <person name="Llaca V."/>
            <person name="Song R."/>
            <person name="Tanyolac B."/>
            <person name="Young S."/>
            <person name="Ho-Il K."/>
            <person name="Hahn J.H."/>
            <person name="Sangsakoo G."/>
            <person name="Vanavichit A."/>
            <person name="de Mattos Luiz.A.T."/>
            <person name="Zimmer P.D."/>
            <person name="Malone G."/>
            <person name="Dellagostin O."/>
            <person name="de Oliveira A.C."/>
            <person name="Bevan M."/>
            <person name="Bancroft I."/>
            <person name="Minx P."/>
            <person name="Cordum H."/>
            <person name="Wilson R."/>
            <person name="Cheng Z."/>
            <person name="Jin W."/>
            <person name="Jiang J."/>
            <person name="Leong S.A."/>
            <person name="Iwama H."/>
            <person name="Gojobori T."/>
            <person name="Itoh T."/>
            <person name="Niimura Y."/>
            <person name="Fujii Y."/>
            <person name="Habara T."/>
            <person name="Sakai H."/>
            <person name="Sato Y."/>
            <person name="Wilson G."/>
            <person name="Kumar K."/>
            <person name="McCouch S."/>
            <person name="Juretic N."/>
            <person name="Hoen D."/>
            <person name="Wright S."/>
            <person name="Bruskiewich R."/>
            <person name="Bureau T."/>
            <person name="Miyao A."/>
            <person name="Hirochika H."/>
            <person name="Nishikawa T."/>
            <person name="Kadowaki K."/>
            <person name="Sugiura M."/>
            <person name="Burr B."/>
            <person name="Sasaki T."/>
        </authorList>
    </citation>
    <scope>NUCLEOTIDE SEQUENCE [LARGE SCALE GENOMIC DNA]</scope>
    <source>
        <strain evidence="4">cv. Nipponbare</strain>
    </source>
</reference>